<dbReference type="GO" id="GO:0008168">
    <property type="term" value="F:methyltransferase activity"/>
    <property type="evidence" value="ECO:0007669"/>
    <property type="project" value="UniProtKB-KW"/>
</dbReference>
<keyword evidence="1" id="KW-0808">Transferase</keyword>
<dbReference type="Gene3D" id="3.40.50.150">
    <property type="entry name" value="Vaccinia Virus protein VP39"/>
    <property type="match status" value="1"/>
</dbReference>
<keyword evidence="2" id="KW-1185">Reference proteome</keyword>
<gene>
    <name evidence="1" type="ORF">J9317_06850</name>
</gene>
<dbReference type="InterPro" id="IPR029063">
    <property type="entry name" value="SAM-dependent_MTases_sf"/>
</dbReference>
<comment type="caution">
    <text evidence="1">The sequence shown here is derived from an EMBL/GenBank/DDBJ whole genome shotgun (WGS) entry which is preliminary data.</text>
</comment>
<dbReference type="GO" id="GO:0032259">
    <property type="term" value="P:methylation"/>
    <property type="evidence" value="ECO:0007669"/>
    <property type="project" value="UniProtKB-KW"/>
</dbReference>
<dbReference type="RefSeq" id="WP_211557296.1">
    <property type="nucleotide sequence ID" value="NZ_JAGVRK010000001.1"/>
</dbReference>
<accession>A0ABS5LCL8</accession>
<sequence>MEEDYEQLMNIRTGIHLEDIKQKMNVHYNPYEPTPYAALDILFQQYKLNSTDQIVDFGCGKGRLVFYIHYFFQAAVTGVEMSEDLYNEAVENKEYYLEQVPDGGEQIQFCCCLAEEYEIHPLDNRFYFFNPFSIQVFYKIIRNILLSMEQSDRDVELVLYYPSEEYIMFLENQTIFELKEEIQLPGLYENNPSEKFLIYWIPY</sequence>
<keyword evidence="1" id="KW-0489">Methyltransferase</keyword>
<organism evidence="1 2">
    <name type="scientific">Metabacillus flavus</name>
    <dbReference type="NCBI Taxonomy" id="2823519"/>
    <lineage>
        <taxon>Bacteria</taxon>
        <taxon>Bacillati</taxon>
        <taxon>Bacillota</taxon>
        <taxon>Bacilli</taxon>
        <taxon>Bacillales</taxon>
        <taxon>Bacillaceae</taxon>
        <taxon>Metabacillus</taxon>
    </lineage>
</organism>
<evidence type="ECO:0000313" key="1">
    <source>
        <dbReference type="EMBL" id="MBS2968476.1"/>
    </source>
</evidence>
<proteinExistence type="predicted"/>
<dbReference type="CDD" id="cd02440">
    <property type="entry name" value="AdoMet_MTases"/>
    <property type="match status" value="1"/>
</dbReference>
<dbReference type="EMBL" id="JAGVRK010000001">
    <property type="protein sequence ID" value="MBS2968476.1"/>
    <property type="molecule type" value="Genomic_DNA"/>
</dbReference>
<protein>
    <submittedName>
        <fullName evidence="1">Class I SAM-dependent methyltransferase</fullName>
    </submittedName>
</protein>
<dbReference type="Proteomes" id="UP000682403">
    <property type="component" value="Unassembled WGS sequence"/>
</dbReference>
<dbReference type="SUPFAM" id="SSF53335">
    <property type="entry name" value="S-adenosyl-L-methionine-dependent methyltransferases"/>
    <property type="match status" value="1"/>
</dbReference>
<reference evidence="1 2" key="1">
    <citation type="submission" date="2021-04" db="EMBL/GenBank/DDBJ databases">
        <title>Metabacillus sp. strain KIGAM252 whole genome sequence.</title>
        <authorList>
            <person name="Seo M.-J."/>
            <person name="Cho E.-S."/>
            <person name="Hwang C.Y."/>
            <person name="Yoon D.J."/>
        </authorList>
    </citation>
    <scope>NUCLEOTIDE SEQUENCE [LARGE SCALE GENOMIC DNA]</scope>
    <source>
        <strain evidence="1 2">KIGAM252</strain>
    </source>
</reference>
<evidence type="ECO:0000313" key="2">
    <source>
        <dbReference type="Proteomes" id="UP000682403"/>
    </source>
</evidence>
<name>A0ABS5LCL8_9BACI</name>